<protein>
    <submittedName>
        <fullName evidence="2">Short subunit dehydrogenase-like uncharacterized protein</fullName>
    </submittedName>
</protein>
<keyword evidence="3" id="KW-1185">Reference proteome</keyword>
<dbReference type="Gene3D" id="3.40.50.720">
    <property type="entry name" value="NAD(P)-binding Rossmann-like Domain"/>
    <property type="match status" value="1"/>
</dbReference>
<feature type="domain" description="Saccharopine dehydrogenase NADP binding" evidence="1">
    <location>
        <begin position="18"/>
        <end position="81"/>
    </location>
</feature>
<accession>A0A7W7Y5Y7</accession>
<dbReference type="AlphaFoldDB" id="A0A7W7Y5Y7"/>
<comment type="caution">
    <text evidence="2">The sequence shown here is derived from an EMBL/GenBank/DDBJ whole genome shotgun (WGS) entry which is preliminary data.</text>
</comment>
<proteinExistence type="predicted"/>
<reference evidence="2 3" key="1">
    <citation type="submission" date="2020-08" db="EMBL/GenBank/DDBJ databases">
        <title>Genomic Encyclopedia of Type Strains, Phase IV (KMG-IV): sequencing the most valuable type-strain genomes for metagenomic binning, comparative biology and taxonomic classification.</title>
        <authorList>
            <person name="Goeker M."/>
        </authorList>
    </citation>
    <scope>NUCLEOTIDE SEQUENCE [LARGE SCALE GENOMIC DNA]</scope>
    <source>
        <strain evidence="2 3">DSM 22071</strain>
    </source>
</reference>
<sequence>MAADYNLTWRLFDQQQACPSVLDGVSLVVNCAGPFAETAPWLARLCVECGVHYIDIGGEVSVVQQLLQLDASARSHGVAIVPACGLASIATDCLAQALLKKLPTPTHLRFAVEYCHLPCRGSVESVLLALLGWRKGLSVAAGSLRTAVLSLGCLPLSRRERKIEVSPWGSKTIQVGFDGQIRHATLFPWPDAFCLYPSTQVANIESYLVLKPWEIRVLKMVPYMSPFLQLPLIQRSMLARLPANYVPKFPIGGQNRIWAKAISGDHEAQGWLTHKPGQHMSGYDFTVFGVLAVAKRMLANRDHPVGFCSPAQVAGDDLWHDIVNTELWVDSQ</sequence>
<dbReference type="PANTHER" id="PTHR43781:SF1">
    <property type="entry name" value="SACCHAROPINE DEHYDROGENASE"/>
    <property type="match status" value="1"/>
</dbReference>
<organism evidence="2 3">
    <name type="scientific">Desulfurispira natronophila</name>
    <dbReference type="NCBI Taxonomy" id="682562"/>
    <lineage>
        <taxon>Bacteria</taxon>
        <taxon>Pseudomonadati</taxon>
        <taxon>Chrysiogenota</taxon>
        <taxon>Chrysiogenia</taxon>
        <taxon>Chrysiogenales</taxon>
        <taxon>Chrysiogenaceae</taxon>
        <taxon>Desulfurispira</taxon>
    </lineage>
</organism>
<dbReference type="EMBL" id="JACHID010000013">
    <property type="protein sequence ID" value="MBB5022612.1"/>
    <property type="molecule type" value="Genomic_DNA"/>
</dbReference>
<evidence type="ECO:0000259" key="1">
    <source>
        <dbReference type="Pfam" id="PF03435"/>
    </source>
</evidence>
<evidence type="ECO:0000313" key="2">
    <source>
        <dbReference type="EMBL" id="MBB5022612.1"/>
    </source>
</evidence>
<evidence type="ECO:0000313" key="3">
    <source>
        <dbReference type="Proteomes" id="UP000528322"/>
    </source>
</evidence>
<name>A0A7W7Y5Y7_9BACT</name>
<gene>
    <name evidence="2" type="ORF">HNR37_001950</name>
</gene>
<dbReference type="Pfam" id="PF03435">
    <property type="entry name" value="Sacchrp_dh_NADP"/>
    <property type="match status" value="1"/>
</dbReference>
<dbReference type="PANTHER" id="PTHR43781">
    <property type="entry name" value="SACCHAROPINE DEHYDROGENASE"/>
    <property type="match status" value="1"/>
</dbReference>
<dbReference type="Proteomes" id="UP000528322">
    <property type="component" value="Unassembled WGS sequence"/>
</dbReference>
<dbReference type="InterPro" id="IPR005097">
    <property type="entry name" value="Sacchrp_dh_NADP-bd"/>
</dbReference>